<protein>
    <recommendedName>
        <fullName evidence="3">Putative gamma-glutamylcyclotransferase</fullName>
    </recommendedName>
</protein>
<name>W9NYB7_FUSOX</name>
<dbReference type="InterPro" id="IPR036568">
    <property type="entry name" value="GGCT-like_sf"/>
</dbReference>
<comment type="similarity">
    <text evidence="1">Belongs to the gamma-glutamylcyclotransferase family.</text>
</comment>
<dbReference type="SUPFAM" id="SSF110857">
    <property type="entry name" value="Gamma-glutamyl cyclotransferase-like"/>
    <property type="match status" value="1"/>
</dbReference>
<evidence type="ECO:0000313" key="6">
    <source>
        <dbReference type="EMBL" id="EXA35731.1"/>
    </source>
</evidence>
<gene>
    <name evidence="6" type="ORF">FOVG_12886</name>
</gene>
<feature type="compositionally biased region" description="Pro residues" evidence="4">
    <location>
        <begin position="10"/>
        <end position="20"/>
    </location>
</feature>
<reference evidence="6" key="2">
    <citation type="submission" date="2012-05" db="EMBL/GenBank/DDBJ databases">
        <title>Annotation of the Genome Sequence of Fusarium oxysporum HDV247.</title>
        <authorList>
            <consortium name="The Broad Institute Genomics Platform"/>
            <person name="Ma L.-J."/>
            <person name="Corby-Kistler H."/>
            <person name="Broz K."/>
            <person name="Gale L.R."/>
            <person name="Jonkers W."/>
            <person name="O'Donnell K."/>
            <person name="Ploetz R."/>
            <person name="Steinberg C."/>
            <person name="Schwartz D.C."/>
            <person name="VanEtten H."/>
            <person name="Zhou S."/>
            <person name="Young S.K."/>
            <person name="Zeng Q."/>
            <person name="Gargeya S."/>
            <person name="Fitzgerald M."/>
            <person name="Abouelleil A."/>
            <person name="Alvarado L."/>
            <person name="Chapman S.B."/>
            <person name="Gainer-Dewar J."/>
            <person name="Goldberg J."/>
            <person name="Griggs A."/>
            <person name="Gujja S."/>
            <person name="Hansen M."/>
            <person name="Howarth C."/>
            <person name="Imamovic A."/>
            <person name="Ireland A."/>
            <person name="Larimer J."/>
            <person name="McCowan C."/>
            <person name="Murphy C."/>
            <person name="Pearson M."/>
            <person name="Poon T.W."/>
            <person name="Priest M."/>
            <person name="Roberts A."/>
            <person name="Saif S."/>
            <person name="Shea T."/>
            <person name="Sykes S."/>
            <person name="Wortman J."/>
            <person name="Nusbaum C."/>
            <person name="Birren B."/>
        </authorList>
    </citation>
    <scope>NUCLEOTIDE SEQUENCE</scope>
    <source>
        <strain evidence="6">HDV247</strain>
    </source>
</reference>
<dbReference type="Pfam" id="PF06094">
    <property type="entry name" value="GGACT"/>
    <property type="match status" value="1"/>
</dbReference>
<evidence type="ECO:0000256" key="1">
    <source>
        <dbReference type="ARBA" id="ARBA00008861"/>
    </source>
</evidence>
<evidence type="ECO:0000256" key="4">
    <source>
        <dbReference type="SAM" id="MobiDB-lite"/>
    </source>
</evidence>
<evidence type="ECO:0000259" key="5">
    <source>
        <dbReference type="Pfam" id="PF06094"/>
    </source>
</evidence>
<dbReference type="Proteomes" id="UP000030751">
    <property type="component" value="Unassembled WGS sequence"/>
</dbReference>
<dbReference type="EMBL" id="JH650977">
    <property type="protein sequence ID" value="EXA35731.1"/>
    <property type="molecule type" value="Genomic_DNA"/>
</dbReference>
<organism evidence="6">
    <name type="scientific">Fusarium oxysporum f. sp. pisi HDV247</name>
    <dbReference type="NCBI Taxonomy" id="1080344"/>
    <lineage>
        <taxon>Eukaryota</taxon>
        <taxon>Fungi</taxon>
        <taxon>Dikarya</taxon>
        <taxon>Ascomycota</taxon>
        <taxon>Pezizomycotina</taxon>
        <taxon>Sordariomycetes</taxon>
        <taxon>Hypocreomycetidae</taxon>
        <taxon>Hypocreales</taxon>
        <taxon>Nectriaceae</taxon>
        <taxon>Fusarium</taxon>
        <taxon>Fusarium oxysporum species complex</taxon>
    </lineage>
</organism>
<dbReference type="PANTHER" id="PTHR31544:SF4">
    <property type="entry name" value="GAMMA-GLUTAMYLCYCLOTRANSFERASE-RELATED"/>
    <property type="match status" value="1"/>
</dbReference>
<dbReference type="InterPro" id="IPR013024">
    <property type="entry name" value="GGCT-like"/>
</dbReference>
<dbReference type="InterPro" id="IPR045038">
    <property type="entry name" value="AIG2-like"/>
</dbReference>
<dbReference type="GO" id="GO:0016740">
    <property type="term" value="F:transferase activity"/>
    <property type="evidence" value="ECO:0007669"/>
    <property type="project" value="UniProtKB-KW"/>
</dbReference>
<reference evidence="6" key="1">
    <citation type="submission" date="2011-10" db="EMBL/GenBank/DDBJ databases">
        <title>The Genome Sequence of Fusarium oxysporum HDV247.</title>
        <authorList>
            <consortium name="The Broad Institute Genome Sequencing Platform"/>
            <person name="Ma L.-J."/>
            <person name="Gale L.R."/>
            <person name="Schwartz D.C."/>
            <person name="Zhou S."/>
            <person name="Corby-Kistler H."/>
            <person name="Young S.K."/>
            <person name="Zeng Q."/>
            <person name="Gargeya S."/>
            <person name="Fitzgerald M."/>
            <person name="Haas B."/>
            <person name="Abouelleil A."/>
            <person name="Alvarado L."/>
            <person name="Arachchi H.M."/>
            <person name="Berlin A."/>
            <person name="Brown A."/>
            <person name="Chapman S.B."/>
            <person name="Chen Z."/>
            <person name="Dunbar C."/>
            <person name="Freedman E."/>
            <person name="Gearin G."/>
            <person name="Goldberg J."/>
            <person name="Griggs A."/>
            <person name="Gujja S."/>
            <person name="Heiman D."/>
            <person name="Howarth C."/>
            <person name="Larson L."/>
            <person name="Lui A."/>
            <person name="MacDonald P.J.P."/>
            <person name="Montmayeur A."/>
            <person name="Murphy C."/>
            <person name="Neiman D."/>
            <person name="Pearson M."/>
            <person name="Priest M."/>
            <person name="Roberts A."/>
            <person name="Saif S."/>
            <person name="Shea T."/>
            <person name="Shenoy N."/>
            <person name="Sisk P."/>
            <person name="Stolte C."/>
            <person name="Sykes S."/>
            <person name="Wortman J."/>
            <person name="Nusbaum C."/>
            <person name="Birren B."/>
        </authorList>
    </citation>
    <scope>NUCLEOTIDE SEQUENCE [LARGE SCALE GENOMIC DNA]</scope>
    <source>
        <strain evidence="6">HDV247</strain>
    </source>
</reference>
<dbReference type="AlphaFoldDB" id="W9NYB7"/>
<evidence type="ECO:0000256" key="2">
    <source>
        <dbReference type="ARBA" id="ARBA00022679"/>
    </source>
</evidence>
<dbReference type="Gene3D" id="3.10.490.10">
    <property type="entry name" value="Gamma-glutamyl cyclotransferase-like"/>
    <property type="match status" value="1"/>
</dbReference>
<dbReference type="HOGENOM" id="CLU_092543_2_1_1"/>
<feature type="region of interest" description="Disordered" evidence="4">
    <location>
        <begin position="1"/>
        <end position="31"/>
    </location>
</feature>
<evidence type="ECO:0000256" key="3">
    <source>
        <dbReference type="ARBA" id="ARBA00030602"/>
    </source>
</evidence>
<dbReference type="PANTHER" id="PTHR31544">
    <property type="entry name" value="AIG2-LIKE PROTEIN D"/>
    <property type="match status" value="1"/>
</dbReference>
<keyword evidence="2" id="KW-0808">Transferase</keyword>
<proteinExistence type="inferred from homology"/>
<feature type="domain" description="Gamma-glutamylcyclotransferase AIG2-like" evidence="5">
    <location>
        <begin position="64"/>
        <end position="182"/>
    </location>
</feature>
<dbReference type="OrthoDB" id="3262926at2759"/>
<dbReference type="CDD" id="cd06661">
    <property type="entry name" value="GGCT_like"/>
    <property type="match status" value="1"/>
</dbReference>
<dbReference type="InterPro" id="IPR009288">
    <property type="entry name" value="AIG2-like_dom"/>
</dbReference>
<sequence>MHKMFDDTPRPPPPAPPLPPALNKKASRESPFILKVRNAPEDWFYQPPEPPAHNDLFEPPTGPYFVYGTLKDPKMLADVLGLEEKPALRPAKVVGYSRKLWGQYPAMQDGPQDAQVSGAVYYVQSVAHAKRLAEYETNSYRAKPCFIQYTDGKEPDEDFGHVFMFVGDPRDLQEGEFDLGKWLKRVGRSSG</sequence>
<accession>W9NYB7</accession>